<dbReference type="Pfam" id="PF05199">
    <property type="entry name" value="GMC_oxred_C"/>
    <property type="match status" value="1"/>
</dbReference>
<dbReference type="PANTHER" id="PTHR11552">
    <property type="entry name" value="GLUCOSE-METHANOL-CHOLINE GMC OXIDOREDUCTASE"/>
    <property type="match status" value="1"/>
</dbReference>
<name>A0ABU0SH52_9ACTN</name>
<gene>
    <name evidence="3" type="ORF">QF035_000471</name>
</gene>
<dbReference type="EMBL" id="JAUSZI010000002">
    <property type="protein sequence ID" value="MDQ1022889.1"/>
    <property type="molecule type" value="Genomic_DNA"/>
</dbReference>
<evidence type="ECO:0000256" key="1">
    <source>
        <dbReference type="ARBA" id="ARBA00010790"/>
    </source>
</evidence>
<comment type="caution">
    <text evidence="3">The sequence shown here is derived from an EMBL/GenBank/DDBJ whole genome shotgun (WGS) entry which is preliminary data.</text>
</comment>
<accession>A0ABU0SH52</accession>
<dbReference type="Gene3D" id="3.30.410.40">
    <property type="match status" value="1"/>
</dbReference>
<dbReference type="InterPro" id="IPR012132">
    <property type="entry name" value="GMC_OxRdtase"/>
</dbReference>
<evidence type="ECO:0000313" key="4">
    <source>
        <dbReference type="Proteomes" id="UP001230328"/>
    </source>
</evidence>
<dbReference type="SUPFAM" id="SSF54373">
    <property type="entry name" value="FAD-linked reductases, C-terminal domain"/>
    <property type="match status" value="1"/>
</dbReference>
<proteinExistence type="inferred from homology"/>
<comment type="similarity">
    <text evidence="1">Belongs to the GMC oxidoreductase family.</text>
</comment>
<protein>
    <submittedName>
        <fullName evidence="3">Choline dehydrogenase-like flavoprotein</fullName>
    </submittedName>
</protein>
<organism evidence="3 4">
    <name type="scientific">Streptomyces umbrinus</name>
    <dbReference type="NCBI Taxonomy" id="67370"/>
    <lineage>
        <taxon>Bacteria</taxon>
        <taxon>Bacillati</taxon>
        <taxon>Actinomycetota</taxon>
        <taxon>Actinomycetes</taxon>
        <taxon>Kitasatosporales</taxon>
        <taxon>Streptomycetaceae</taxon>
        <taxon>Streptomyces</taxon>
        <taxon>Streptomyces phaeochromogenes group</taxon>
    </lineage>
</organism>
<reference evidence="3 4" key="1">
    <citation type="submission" date="2023-07" db="EMBL/GenBank/DDBJ databases">
        <title>Comparative genomics of wheat-associated soil bacteria to identify genetic determinants of phenazine resistance.</title>
        <authorList>
            <person name="Mouncey N."/>
        </authorList>
    </citation>
    <scope>NUCLEOTIDE SEQUENCE [LARGE SCALE GENOMIC DNA]</scope>
    <source>
        <strain evidence="3 4">V2I4</strain>
    </source>
</reference>
<dbReference type="Proteomes" id="UP001230328">
    <property type="component" value="Unassembled WGS sequence"/>
</dbReference>
<dbReference type="SUPFAM" id="SSF51905">
    <property type="entry name" value="FAD/NAD(P)-binding domain"/>
    <property type="match status" value="1"/>
</dbReference>
<dbReference type="InterPro" id="IPR007867">
    <property type="entry name" value="GMC_OxRtase_C"/>
</dbReference>
<dbReference type="InterPro" id="IPR036188">
    <property type="entry name" value="FAD/NAD-bd_sf"/>
</dbReference>
<feature type="domain" description="Glucose-methanol-choline oxidoreductase C-terminal" evidence="2">
    <location>
        <begin position="3"/>
        <end position="107"/>
    </location>
</feature>
<keyword evidence="4" id="KW-1185">Reference proteome</keyword>
<evidence type="ECO:0000259" key="2">
    <source>
        <dbReference type="Pfam" id="PF05199"/>
    </source>
</evidence>
<dbReference type="PANTHER" id="PTHR11552:SF147">
    <property type="entry name" value="CHOLINE DEHYDROGENASE, MITOCHONDRIAL"/>
    <property type="match status" value="1"/>
</dbReference>
<evidence type="ECO:0000313" key="3">
    <source>
        <dbReference type="EMBL" id="MDQ1022889.1"/>
    </source>
</evidence>
<dbReference type="Gene3D" id="3.50.50.60">
    <property type="entry name" value="FAD/NAD(P)-binding domain"/>
    <property type="match status" value="1"/>
</dbReference>
<sequence length="120" mass="12689">MHKMTEAIALGRELADTAPMRSPGLNEIAPGPAVTTDTDVAAYLRAHVKPYPHRLYATAPMGPDTDAHAVVDFRGCVRGVSGLRVVDASILPDVPAVATNVTVIMVAELIADHFTQDTSV</sequence>